<dbReference type="Proteomes" id="UP000180043">
    <property type="component" value="Unassembled WGS sequence"/>
</dbReference>
<dbReference type="GO" id="GO:0005737">
    <property type="term" value="C:cytoplasm"/>
    <property type="evidence" value="ECO:0007669"/>
    <property type="project" value="TreeGrafter"/>
</dbReference>
<proteinExistence type="predicted"/>
<evidence type="ECO:0000313" key="3">
    <source>
        <dbReference type="Proteomes" id="UP000180043"/>
    </source>
</evidence>
<dbReference type="OrthoDB" id="285016at2"/>
<evidence type="ECO:0000259" key="1">
    <source>
        <dbReference type="Pfam" id="PF01370"/>
    </source>
</evidence>
<dbReference type="EMBL" id="MLIQ01000011">
    <property type="protein sequence ID" value="OHU59775.1"/>
    <property type="molecule type" value="Genomic_DNA"/>
</dbReference>
<dbReference type="PATRIC" id="fig|1774.35.peg.1746"/>
<protein>
    <submittedName>
        <fullName evidence="2">Nucleoside-diphosphate sugar epimerase</fullName>
    </submittedName>
</protein>
<gene>
    <name evidence="2" type="ORF">BKG82_04300</name>
</gene>
<dbReference type="HOGENOM" id="CLU_007383_6_0_11"/>
<dbReference type="InterPro" id="IPR051783">
    <property type="entry name" value="NAD(P)-dependent_oxidoreduct"/>
</dbReference>
<dbReference type="RefSeq" id="WP_046253241.1">
    <property type="nucleotide sequence ID" value="NZ_CP010946.1"/>
</dbReference>
<feature type="domain" description="NAD-dependent epimerase/dehydratase" evidence="1">
    <location>
        <begin position="6"/>
        <end position="230"/>
    </location>
</feature>
<name>A0A0E3TR16_MYCCH</name>
<evidence type="ECO:0000313" key="2">
    <source>
        <dbReference type="EMBL" id="OHU59775.1"/>
    </source>
</evidence>
<dbReference type="Pfam" id="PF01370">
    <property type="entry name" value="Epimerase"/>
    <property type="match status" value="1"/>
</dbReference>
<comment type="caution">
    <text evidence="2">The sequence shown here is derived from an EMBL/GenBank/DDBJ whole genome shotgun (WGS) entry which is preliminary data.</text>
</comment>
<dbReference type="PANTHER" id="PTHR48079:SF6">
    <property type="entry name" value="NAD(P)-BINDING DOMAIN-CONTAINING PROTEIN-RELATED"/>
    <property type="match status" value="1"/>
</dbReference>
<organism evidence="2 3">
    <name type="scientific">Mycobacteroides chelonae</name>
    <name type="common">Mycobacterium chelonae</name>
    <dbReference type="NCBI Taxonomy" id="1774"/>
    <lineage>
        <taxon>Bacteria</taxon>
        <taxon>Bacillati</taxon>
        <taxon>Actinomycetota</taxon>
        <taxon>Actinomycetes</taxon>
        <taxon>Mycobacteriales</taxon>
        <taxon>Mycobacteriaceae</taxon>
        <taxon>Mycobacteroides</taxon>
    </lineage>
</organism>
<dbReference type="AlphaFoldDB" id="A0A0E3TR16"/>
<dbReference type="GeneID" id="31679345"/>
<sequence length="326" mass="34893">MGGRTLVTGATGYLGSTLVESLVQAGEQVTVLTNPHDPAVLGDALRPHVDVAVADITDAQSIDDAMRGVSHVYHLAGIASPNSRLGHRIWQTNVLGTYHVARAALEHGVQRVVHVSSTAAIGYPRNGVVADEDFDLRDSVLDNVYSATKRAGERLMLDFAERGLDVVVVNPAAVFAPGTGPARSWQGLLVAARKGLLRVVPPGGTAVCSAQDFVVGITAAMAKGDNGRRYILSTANLSYRQIGELLVTAVGREHPVRSAPMGLFRAVGKGNRLVRDISLRFDPDDALIPENVELMARELYYAPDRAVRELGIPQVSTHELIAEFVR</sequence>
<dbReference type="PANTHER" id="PTHR48079">
    <property type="entry name" value="PROTEIN YEEZ"/>
    <property type="match status" value="1"/>
</dbReference>
<dbReference type="SUPFAM" id="SSF51735">
    <property type="entry name" value="NAD(P)-binding Rossmann-fold domains"/>
    <property type="match status" value="1"/>
</dbReference>
<dbReference type="GO" id="GO:0004029">
    <property type="term" value="F:aldehyde dehydrogenase (NAD+) activity"/>
    <property type="evidence" value="ECO:0007669"/>
    <property type="project" value="TreeGrafter"/>
</dbReference>
<dbReference type="InterPro" id="IPR036291">
    <property type="entry name" value="NAD(P)-bd_dom_sf"/>
</dbReference>
<dbReference type="Gene3D" id="3.40.50.720">
    <property type="entry name" value="NAD(P)-binding Rossmann-like Domain"/>
    <property type="match status" value="1"/>
</dbReference>
<reference evidence="2 3" key="1">
    <citation type="submission" date="2016-10" db="EMBL/GenBank/DDBJ databases">
        <title>Evaluation of Human, Veterinary and Environmental Mycobacterium chelonae Isolates by Core Genome Phylogenomic Analysis, Targeted Gene Comparison, and Anti-microbial Susceptibility Patterns: A Tale of Mistaken Identities.</title>
        <authorList>
            <person name="Fogelson S.B."/>
            <person name="Camus A.C."/>
            <person name="Lorenz W."/>
            <person name="Vasireddy R."/>
            <person name="Vasireddy S."/>
            <person name="Smith T."/>
            <person name="Brown-Elliott B.A."/>
            <person name="Wallace R.J.Jr."/>
            <person name="Hasan N.A."/>
            <person name="Reischl U."/>
            <person name="Sanchez S."/>
        </authorList>
    </citation>
    <scope>NUCLEOTIDE SEQUENCE [LARGE SCALE GENOMIC DNA]</scope>
    <source>
        <strain evidence="2 3">15515</strain>
    </source>
</reference>
<accession>A0A0E3TR16</accession>
<dbReference type="InterPro" id="IPR001509">
    <property type="entry name" value="Epimerase_deHydtase"/>
</dbReference>